<proteinExistence type="predicted"/>
<protein>
    <submittedName>
        <fullName evidence="1">Uncharacterized protein</fullName>
    </submittedName>
</protein>
<sequence>MVTAPRTLDDTISIDDEFYNLTLLNQPEEPIAADIIAVTGLAGHVRVLIYGYDSRLGGNMSRSILSNYSNNFIRILLAMRTSAECKHPPQILTGTA</sequence>
<name>A0ABR4A4Y7_9LECA</name>
<dbReference type="Proteomes" id="UP001590950">
    <property type="component" value="Unassembled WGS sequence"/>
</dbReference>
<gene>
    <name evidence="1" type="ORF">N7G274_006533</name>
</gene>
<evidence type="ECO:0000313" key="2">
    <source>
        <dbReference type="Proteomes" id="UP001590950"/>
    </source>
</evidence>
<comment type="caution">
    <text evidence="1">The sequence shown here is derived from an EMBL/GenBank/DDBJ whole genome shotgun (WGS) entry which is preliminary data.</text>
</comment>
<accession>A0ABR4A4Y7</accession>
<organism evidence="1 2">
    <name type="scientific">Stereocaulon virgatum</name>
    <dbReference type="NCBI Taxonomy" id="373712"/>
    <lineage>
        <taxon>Eukaryota</taxon>
        <taxon>Fungi</taxon>
        <taxon>Dikarya</taxon>
        <taxon>Ascomycota</taxon>
        <taxon>Pezizomycotina</taxon>
        <taxon>Lecanoromycetes</taxon>
        <taxon>OSLEUM clade</taxon>
        <taxon>Lecanoromycetidae</taxon>
        <taxon>Lecanorales</taxon>
        <taxon>Lecanorineae</taxon>
        <taxon>Stereocaulaceae</taxon>
        <taxon>Stereocaulon</taxon>
    </lineage>
</organism>
<keyword evidence="2" id="KW-1185">Reference proteome</keyword>
<evidence type="ECO:0000313" key="1">
    <source>
        <dbReference type="EMBL" id="KAL2040554.1"/>
    </source>
</evidence>
<reference evidence="1 2" key="1">
    <citation type="submission" date="2024-09" db="EMBL/GenBank/DDBJ databases">
        <title>Rethinking Asexuality: The Enigmatic Case of Functional Sexual Genes in Lepraria (Stereocaulaceae).</title>
        <authorList>
            <person name="Doellman M."/>
            <person name="Sun Y."/>
            <person name="Barcenas-Pena A."/>
            <person name="Lumbsch H.T."/>
            <person name="Grewe F."/>
        </authorList>
    </citation>
    <scope>NUCLEOTIDE SEQUENCE [LARGE SCALE GENOMIC DNA]</scope>
    <source>
        <strain evidence="1 2">Mercado 3170</strain>
    </source>
</reference>
<dbReference type="EMBL" id="JBEFKJ010000020">
    <property type="protein sequence ID" value="KAL2040554.1"/>
    <property type="molecule type" value="Genomic_DNA"/>
</dbReference>